<dbReference type="CDD" id="cd02440">
    <property type="entry name" value="AdoMet_MTases"/>
    <property type="match status" value="1"/>
</dbReference>
<dbReference type="RefSeq" id="WP_111921609.1">
    <property type="nucleotide sequence ID" value="NZ_UAWC01000023.1"/>
</dbReference>
<evidence type="ECO:0000256" key="3">
    <source>
        <dbReference type="ARBA" id="ARBA00022691"/>
    </source>
</evidence>
<feature type="binding site" evidence="4">
    <location>
        <position position="286"/>
    </location>
    <ligand>
        <name>S-adenosyl-L-methionine</name>
        <dbReference type="ChEBI" id="CHEBI:59789"/>
    </ligand>
</feature>
<dbReference type="InterPro" id="IPR002792">
    <property type="entry name" value="TRAM_dom"/>
</dbReference>
<dbReference type="PROSITE" id="PS51687">
    <property type="entry name" value="SAM_MT_RNA_M5U"/>
    <property type="match status" value="1"/>
</dbReference>
<dbReference type="GO" id="GO:0070475">
    <property type="term" value="P:rRNA base methylation"/>
    <property type="evidence" value="ECO:0007669"/>
    <property type="project" value="TreeGrafter"/>
</dbReference>
<dbReference type="InterPro" id="IPR030390">
    <property type="entry name" value="MeTrfase_TrmA_AS"/>
</dbReference>
<comment type="similarity">
    <text evidence="4">Belongs to the class I-like SAM-binding methyltransferase superfamily. RNA M5U methyltransferase family.</text>
</comment>
<dbReference type="PROSITE" id="PS01230">
    <property type="entry name" value="TRMA_1"/>
    <property type="match status" value="1"/>
</dbReference>
<dbReference type="Gene3D" id="2.40.50.1070">
    <property type="match status" value="1"/>
</dbReference>
<dbReference type="GO" id="GO:0030697">
    <property type="term" value="F:tRNA (uracil(54)-C5)-methyltransferase activity, S-adenosyl methionine-dependent"/>
    <property type="evidence" value="ECO:0007669"/>
    <property type="project" value="UniProtKB-EC"/>
</dbReference>
<proteinExistence type="inferred from homology"/>
<dbReference type="Proteomes" id="UP000250223">
    <property type="component" value="Unassembled WGS sequence"/>
</dbReference>
<dbReference type="PANTHER" id="PTHR11061">
    <property type="entry name" value="RNA M5U METHYLTRANSFERASE"/>
    <property type="match status" value="1"/>
</dbReference>
<evidence type="ECO:0000259" key="6">
    <source>
        <dbReference type="PROSITE" id="PS50926"/>
    </source>
</evidence>
<feature type="active site" evidence="5">
    <location>
        <position position="408"/>
    </location>
</feature>
<feature type="active site" description="Nucleophile" evidence="4">
    <location>
        <position position="408"/>
    </location>
</feature>
<protein>
    <submittedName>
        <fullName evidence="7">tRNA (Uracil-5-) -methyltransferase</fullName>
        <ecNumber evidence="7">2.1.1.189</ecNumber>
        <ecNumber evidence="7">2.1.1.35</ecNumber>
    </submittedName>
</protein>
<keyword evidence="1 4" id="KW-0489">Methyltransferase</keyword>
<dbReference type="PROSITE" id="PS50926">
    <property type="entry name" value="TRAM"/>
    <property type="match status" value="1"/>
</dbReference>
<reference evidence="7 8" key="1">
    <citation type="submission" date="2018-06" db="EMBL/GenBank/DDBJ databases">
        <authorList>
            <consortium name="Pathogen Informatics"/>
            <person name="Doyle S."/>
        </authorList>
    </citation>
    <scope>NUCLEOTIDE SEQUENCE [LARGE SCALE GENOMIC DNA]</scope>
    <source>
        <strain evidence="7 8">NCTC13028</strain>
    </source>
</reference>
<evidence type="ECO:0000313" key="8">
    <source>
        <dbReference type="Proteomes" id="UP000250223"/>
    </source>
</evidence>
<feature type="binding site" evidence="4">
    <location>
        <position position="336"/>
    </location>
    <ligand>
        <name>S-adenosyl-L-methionine</name>
        <dbReference type="ChEBI" id="CHEBI:59789"/>
    </ligand>
</feature>
<organism evidence="7 8">
    <name type="scientific">Clostridium cochlearium</name>
    <dbReference type="NCBI Taxonomy" id="1494"/>
    <lineage>
        <taxon>Bacteria</taxon>
        <taxon>Bacillati</taxon>
        <taxon>Bacillota</taxon>
        <taxon>Clostridia</taxon>
        <taxon>Eubacteriales</taxon>
        <taxon>Clostridiaceae</taxon>
        <taxon>Clostridium</taxon>
    </lineage>
</organism>
<dbReference type="Gene3D" id="3.40.50.150">
    <property type="entry name" value="Vaccinia Virus protein VP39"/>
    <property type="match status" value="1"/>
</dbReference>
<dbReference type="PANTHER" id="PTHR11061:SF30">
    <property type="entry name" value="TRNA (URACIL(54)-C(5))-METHYLTRANSFERASE"/>
    <property type="match status" value="1"/>
</dbReference>
<dbReference type="NCBIfam" id="TIGR00479">
    <property type="entry name" value="rumA"/>
    <property type="match status" value="1"/>
</dbReference>
<feature type="binding site" evidence="4">
    <location>
        <position position="315"/>
    </location>
    <ligand>
        <name>S-adenosyl-L-methionine</name>
        <dbReference type="ChEBI" id="CHEBI:59789"/>
    </ligand>
</feature>
<evidence type="ECO:0000256" key="5">
    <source>
        <dbReference type="PROSITE-ProRule" id="PRU10015"/>
    </source>
</evidence>
<feature type="binding site" evidence="4">
    <location>
        <position position="381"/>
    </location>
    <ligand>
        <name>S-adenosyl-L-methionine</name>
        <dbReference type="ChEBI" id="CHEBI:59789"/>
    </ligand>
</feature>
<keyword evidence="3 4" id="KW-0949">S-adenosyl-L-methionine</keyword>
<name>A0A2X2W718_CLOCO</name>
<evidence type="ECO:0000313" key="7">
    <source>
        <dbReference type="EMBL" id="SQB35227.1"/>
    </source>
</evidence>
<feature type="domain" description="TRAM" evidence="6">
    <location>
        <begin position="1"/>
        <end position="58"/>
    </location>
</feature>
<evidence type="ECO:0000256" key="1">
    <source>
        <dbReference type="ARBA" id="ARBA00022603"/>
    </source>
</evidence>
<dbReference type="EC" id="2.1.1.189" evidence="7"/>
<sequence length="456" mass="51717">MRKGKEYELNIEEIEFPSVGIAYHEGLKVYVKHGIPGQKVLARITTKKKDHAKGKIIEVLEDLPYKIEAKCPVFGQCGGCAHQDIPYEKQLEIKQHEIKELFKKANLYGFEFLPIEGSPKQYEYRNKMEFTFGDLEKGGELTLGMHVKGKSFGIISADECKIVDEDFRNITKTTLNYFREKKLPHYKIMAREGYLRNLVIRKAENTGEILINLVTTSQIDFDLDEYKDIIKNLNYKGNLVGILHTINDSFSDVVQCDKLNILYGRDYIMEDILGLKFKITPLSFFQTNSKGAEKLYSIVRDFIGESKSKTVFDLYCGTGTIGQIVAPEAKKVIGIELIEEAVKSARENAKLNNLNNCKFIAGDIAQVIKEIKEKPDVIILDPPRPGVHPKALEYVIKFNAPTIVYVSCNPKTLVEDLKVLVENGYVIEKVKGMDMFASTSHVESIILMTYCGSKEK</sequence>
<dbReference type="SUPFAM" id="SSF50249">
    <property type="entry name" value="Nucleic acid-binding proteins"/>
    <property type="match status" value="1"/>
</dbReference>
<dbReference type="Pfam" id="PF01938">
    <property type="entry name" value="TRAM"/>
    <property type="match status" value="1"/>
</dbReference>
<dbReference type="GO" id="GO:0070041">
    <property type="term" value="F:rRNA (uridine-C5-)-methyltransferase activity"/>
    <property type="evidence" value="ECO:0007669"/>
    <property type="project" value="TreeGrafter"/>
</dbReference>
<dbReference type="Gene3D" id="2.40.50.140">
    <property type="entry name" value="Nucleic acid-binding proteins"/>
    <property type="match status" value="1"/>
</dbReference>
<dbReference type="EMBL" id="UAWC01000023">
    <property type="protein sequence ID" value="SQB35227.1"/>
    <property type="molecule type" value="Genomic_DNA"/>
</dbReference>
<dbReference type="SUPFAM" id="SSF53335">
    <property type="entry name" value="S-adenosyl-L-methionine-dependent methyltransferases"/>
    <property type="match status" value="1"/>
</dbReference>
<dbReference type="FunFam" id="3.40.50.150:FF:000009">
    <property type="entry name" value="23S rRNA (Uracil(1939)-C(5))-methyltransferase RlmD"/>
    <property type="match status" value="1"/>
</dbReference>
<dbReference type="InterPro" id="IPR010280">
    <property type="entry name" value="U5_MeTrfase_fam"/>
</dbReference>
<gene>
    <name evidence="7" type="primary">rlmCD_2</name>
    <name evidence="7" type="ORF">NCTC13028_01843</name>
</gene>
<keyword evidence="2 4" id="KW-0808">Transferase</keyword>
<evidence type="ECO:0000256" key="2">
    <source>
        <dbReference type="ARBA" id="ARBA00022679"/>
    </source>
</evidence>
<dbReference type="InterPro" id="IPR029063">
    <property type="entry name" value="SAM-dependent_MTases_sf"/>
</dbReference>
<dbReference type="AlphaFoldDB" id="A0A2X2W718"/>
<accession>A0A2X2W718</accession>
<dbReference type="EC" id="2.1.1.35" evidence="7"/>
<dbReference type="InterPro" id="IPR012340">
    <property type="entry name" value="NA-bd_OB-fold"/>
</dbReference>
<dbReference type="Pfam" id="PF05958">
    <property type="entry name" value="tRNA_U5-meth_tr"/>
    <property type="match status" value="1"/>
</dbReference>
<evidence type="ECO:0000256" key="4">
    <source>
        <dbReference type="PROSITE-ProRule" id="PRU01024"/>
    </source>
</evidence>